<evidence type="ECO:0000256" key="1">
    <source>
        <dbReference type="SAM" id="Phobius"/>
    </source>
</evidence>
<reference evidence="2 3" key="1">
    <citation type="submission" date="2023-03" db="EMBL/GenBank/DDBJ databases">
        <title>Genome insight into feeding habits of ladybird beetles.</title>
        <authorList>
            <person name="Li H.-S."/>
            <person name="Huang Y.-H."/>
            <person name="Pang H."/>
        </authorList>
    </citation>
    <scope>NUCLEOTIDE SEQUENCE [LARGE SCALE GENOMIC DNA]</scope>
    <source>
        <strain evidence="2">SYSU_2023b</strain>
        <tissue evidence="2">Whole body</tissue>
    </source>
</reference>
<organism evidence="2 3">
    <name type="scientific">Henosepilachna vigintioctopunctata</name>
    <dbReference type="NCBI Taxonomy" id="420089"/>
    <lineage>
        <taxon>Eukaryota</taxon>
        <taxon>Metazoa</taxon>
        <taxon>Ecdysozoa</taxon>
        <taxon>Arthropoda</taxon>
        <taxon>Hexapoda</taxon>
        <taxon>Insecta</taxon>
        <taxon>Pterygota</taxon>
        <taxon>Neoptera</taxon>
        <taxon>Endopterygota</taxon>
        <taxon>Coleoptera</taxon>
        <taxon>Polyphaga</taxon>
        <taxon>Cucujiformia</taxon>
        <taxon>Coccinelloidea</taxon>
        <taxon>Coccinellidae</taxon>
        <taxon>Epilachninae</taxon>
        <taxon>Epilachnini</taxon>
        <taxon>Henosepilachna</taxon>
    </lineage>
</organism>
<comment type="caution">
    <text evidence="2">The sequence shown here is derived from an EMBL/GenBank/DDBJ whole genome shotgun (WGS) entry which is preliminary data.</text>
</comment>
<keyword evidence="1" id="KW-0472">Membrane</keyword>
<dbReference type="Proteomes" id="UP001431783">
    <property type="component" value="Unassembled WGS sequence"/>
</dbReference>
<feature type="transmembrane region" description="Helical" evidence="1">
    <location>
        <begin position="36"/>
        <end position="57"/>
    </location>
</feature>
<keyword evidence="3" id="KW-1185">Reference proteome</keyword>
<protein>
    <submittedName>
        <fullName evidence="2">Uncharacterized protein</fullName>
    </submittedName>
</protein>
<keyword evidence="1" id="KW-1133">Transmembrane helix</keyword>
<name>A0AAW1UZ40_9CUCU</name>
<evidence type="ECO:0000313" key="2">
    <source>
        <dbReference type="EMBL" id="KAK9886440.1"/>
    </source>
</evidence>
<evidence type="ECO:0000313" key="3">
    <source>
        <dbReference type="Proteomes" id="UP001431783"/>
    </source>
</evidence>
<gene>
    <name evidence="2" type="ORF">WA026_016718</name>
</gene>
<dbReference type="EMBL" id="JARQZJ010000100">
    <property type="protein sequence ID" value="KAK9886440.1"/>
    <property type="molecule type" value="Genomic_DNA"/>
</dbReference>
<sequence length="181" mass="20939">MSFVSGPSFRSPDKLLYIVNIPFYSPIEMNSKASKICISVLACLGIIILFAILAVVWTQFYQGSFRGSPFRSKNEKRFDVPINYTVSAQVGEAKMKTRLKDLHLPKQVHVYPRQTLQLNPFRPRLNICYVHIYLAENSEAIQVTALRYDNIRLLSTKHHSHFLEIKNDFNLKGHMHRFINA</sequence>
<proteinExistence type="predicted"/>
<accession>A0AAW1UZ40</accession>
<keyword evidence="1" id="KW-0812">Transmembrane</keyword>
<dbReference type="AlphaFoldDB" id="A0AAW1UZ40"/>